<dbReference type="GO" id="GO:0005737">
    <property type="term" value="C:cytoplasm"/>
    <property type="evidence" value="ECO:0007669"/>
    <property type="project" value="UniProtKB-SubCell"/>
</dbReference>
<dbReference type="Proteomes" id="UP000316181">
    <property type="component" value="Unassembled WGS sequence"/>
</dbReference>
<evidence type="ECO:0000256" key="7">
    <source>
        <dbReference type="ARBA" id="ARBA00022695"/>
    </source>
</evidence>
<dbReference type="InterPro" id="IPR004013">
    <property type="entry name" value="PHP_dom"/>
</dbReference>
<dbReference type="Pfam" id="PF02811">
    <property type="entry name" value="PHP"/>
    <property type="match status" value="1"/>
</dbReference>
<keyword evidence="5 13" id="KW-0963">Cytoplasm</keyword>
<keyword evidence="11 13" id="KW-0234">DNA repair</keyword>
<evidence type="ECO:0000256" key="12">
    <source>
        <dbReference type="ARBA" id="ARBA00049244"/>
    </source>
</evidence>
<dbReference type="SUPFAM" id="SSF89550">
    <property type="entry name" value="PHP domain-like"/>
    <property type="match status" value="1"/>
</dbReference>
<dbReference type="EC" id="2.7.7.7" evidence="3 13"/>
<feature type="domain" description="Polymerase/histidinol phosphatase N-terminal" evidence="14">
    <location>
        <begin position="10"/>
        <end position="77"/>
    </location>
</feature>
<dbReference type="InterPro" id="IPR004805">
    <property type="entry name" value="DnaE2/DnaE/PolC"/>
</dbReference>
<dbReference type="GO" id="GO:0006260">
    <property type="term" value="P:DNA replication"/>
    <property type="evidence" value="ECO:0007669"/>
    <property type="project" value="UniProtKB-KW"/>
</dbReference>
<keyword evidence="9 13" id="KW-0227">DNA damage</keyword>
<gene>
    <name evidence="13" type="primary">dnaE2</name>
    <name evidence="15" type="ORF">FB389_0405</name>
</gene>
<keyword evidence="10 13" id="KW-0239">DNA-directed DNA polymerase</keyword>
<dbReference type="OrthoDB" id="9803237at2"/>
<comment type="similarity">
    <text evidence="2 13">Belongs to the DNA polymerase type-C family. DnaE2 subfamily.</text>
</comment>
<sequence>MTKNVGPRYAELHAHSAFSFLDGASLPADLAAEAAAQGLSALAITDHDGLYGAVQLSQAVATHQIAGVYGAELTLSRGATHRGPSPRDPDPVGDHLVVLARNPTGYRKLSAAIARGYLRTGEQGKPTYDLPELARMAGTDWRILSACRKGRVRRALGSPAAGLDVEAAIDETRALIDLFGRDQVAIEVTHHGQPHDAALGAALARVAHATRIDLVATGNVHYARPRDAHRAHVLAAVRTGQDLATLDGWLPMHGQAYIHSPAEMARLHRDNPHAVVNAYEIGRECSFDFHLIAPKLPPFPTPPGHDEASLLRELVERAAPLRYGTREDPRVPGAWEQIDKELDVICTLGFPGYFLIVHQIMEFCRARGILAQGRGSAANSAVCFVLGITAVDAVRYGLLFERFLSTERDGPPDIDIDIESSRREEVIQDLYQRYGREHAAQVANVITYRPKMAVRDAAKAFGFDSGLQDAWSKGIERHVAADGSGKSVIVTPQGVPEPVRQMADELLRLPRHLGIHSGGMVLCDRPVIEVCPVQWAATAHRTVVQWDKEDCADAGLVKFDLLGLGMLTALRLMFESVAAGGGPKLTLYDIPAEDPAVYDLLCAADTVGVFQVESRAQMSTLPRLRPRTFYDLVVEVALIRPGPIQGGSVHPYIERRRAQREGRLPPDSELYAHPLLKPALERTLGVPLFQEQLMQMAVDAAGFTPSQADVLRRAMGSKRSKERMEGLRGALYKGMAQRGIDPATREEIYHKLEAFADFGFPESHSFSFAFLVYASSWMKVYHPAAFYAGLLAAQPMGFYSPQSLAADARRHGVKVLRPCVNQSQEDACVEVLEGGQKAVRLGLTQVRSLSRAGASRIVQGRGPAYRSIADVARRARLGTKELEGLAGAGAFAALGVDRRTALWSAGVASLEVQGTLPGLTDLSTQPRLPAMVPIEVTEADVSSTGVSVASFPTQFARVDLQRNGVLPVAEVVAMGVAQRATVAGVVTHRQRPNTARGITFLSLEDETGLLNVVCSAGLWQRFGKVVMGNGALVIRGYVENDHGAVNLVAEHVRGLRLSVPTVSRNFR</sequence>
<dbReference type="NCBIfam" id="TIGR00594">
    <property type="entry name" value="polc"/>
    <property type="match status" value="1"/>
</dbReference>
<evidence type="ECO:0000256" key="13">
    <source>
        <dbReference type="HAMAP-Rule" id="MF_01902"/>
    </source>
</evidence>
<dbReference type="HAMAP" id="MF_01902">
    <property type="entry name" value="DNApol_error_prone"/>
    <property type="match status" value="1"/>
</dbReference>
<keyword evidence="8 13" id="KW-0235">DNA replication</keyword>
<comment type="catalytic activity">
    <reaction evidence="12 13">
        <text>DNA(n) + a 2'-deoxyribonucleoside 5'-triphosphate = DNA(n+1) + diphosphate</text>
        <dbReference type="Rhea" id="RHEA:22508"/>
        <dbReference type="Rhea" id="RHEA-COMP:17339"/>
        <dbReference type="Rhea" id="RHEA-COMP:17340"/>
        <dbReference type="ChEBI" id="CHEBI:33019"/>
        <dbReference type="ChEBI" id="CHEBI:61560"/>
        <dbReference type="ChEBI" id="CHEBI:173112"/>
        <dbReference type="EC" id="2.7.7.7"/>
    </reaction>
</comment>
<dbReference type="Pfam" id="PF14579">
    <property type="entry name" value="HHH_6"/>
    <property type="match status" value="1"/>
</dbReference>
<dbReference type="NCBIfam" id="NF004225">
    <property type="entry name" value="PRK05672.1"/>
    <property type="match status" value="1"/>
</dbReference>
<proteinExistence type="inferred from homology"/>
<name>A0A542SMB5_9MICO</name>
<comment type="function">
    <text evidence="13">DNA polymerase involved in damage-induced mutagenesis and translesion synthesis (TLS). It is not the major replicative DNA polymerase.</text>
</comment>
<reference evidence="15 16" key="1">
    <citation type="submission" date="2019-06" db="EMBL/GenBank/DDBJ databases">
        <title>Sequencing the genomes of 1000 actinobacteria strains.</title>
        <authorList>
            <person name="Klenk H.-P."/>
        </authorList>
    </citation>
    <scope>NUCLEOTIDE SEQUENCE [LARGE SCALE GENOMIC DNA]</scope>
    <source>
        <strain evidence="15 16">DSM 10596</strain>
    </source>
</reference>
<dbReference type="EMBL" id="VFNV01000001">
    <property type="protein sequence ID" value="TQK75770.1"/>
    <property type="molecule type" value="Genomic_DNA"/>
</dbReference>
<dbReference type="InterPro" id="IPR023073">
    <property type="entry name" value="DnaE2"/>
</dbReference>
<evidence type="ECO:0000256" key="2">
    <source>
        <dbReference type="ARBA" id="ARBA00007391"/>
    </source>
</evidence>
<dbReference type="InterPro" id="IPR040982">
    <property type="entry name" value="DNA_pol3_finger"/>
</dbReference>
<protein>
    <recommendedName>
        <fullName evidence="4 13">Error-prone DNA polymerase</fullName>
        <ecNumber evidence="3 13">2.7.7.7</ecNumber>
    </recommendedName>
</protein>
<organism evidence="15 16">
    <name type="scientific">Rarobacter incanus</name>
    <dbReference type="NCBI Taxonomy" id="153494"/>
    <lineage>
        <taxon>Bacteria</taxon>
        <taxon>Bacillati</taxon>
        <taxon>Actinomycetota</taxon>
        <taxon>Actinomycetes</taxon>
        <taxon>Micrococcales</taxon>
        <taxon>Rarobacteraceae</taxon>
        <taxon>Rarobacter</taxon>
    </lineage>
</organism>
<dbReference type="PANTHER" id="PTHR32294">
    <property type="entry name" value="DNA POLYMERASE III SUBUNIT ALPHA"/>
    <property type="match status" value="1"/>
</dbReference>
<evidence type="ECO:0000256" key="10">
    <source>
        <dbReference type="ARBA" id="ARBA00022932"/>
    </source>
</evidence>
<keyword evidence="7 13" id="KW-0548">Nucleotidyltransferase</keyword>
<dbReference type="CDD" id="cd04485">
    <property type="entry name" value="DnaE_OBF"/>
    <property type="match status" value="1"/>
</dbReference>
<dbReference type="Pfam" id="PF01336">
    <property type="entry name" value="tRNA_anti-codon"/>
    <property type="match status" value="1"/>
</dbReference>
<evidence type="ECO:0000256" key="8">
    <source>
        <dbReference type="ARBA" id="ARBA00022705"/>
    </source>
</evidence>
<evidence type="ECO:0000259" key="14">
    <source>
        <dbReference type="SMART" id="SM00481"/>
    </source>
</evidence>
<evidence type="ECO:0000256" key="4">
    <source>
        <dbReference type="ARBA" id="ARBA00017273"/>
    </source>
</evidence>
<dbReference type="Gene3D" id="1.10.150.870">
    <property type="match status" value="1"/>
</dbReference>
<dbReference type="GO" id="GO:0003676">
    <property type="term" value="F:nucleic acid binding"/>
    <property type="evidence" value="ECO:0007669"/>
    <property type="project" value="InterPro"/>
</dbReference>
<evidence type="ECO:0000256" key="5">
    <source>
        <dbReference type="ARBA" id="ARBA00022490"/>
    </source>
</evidence>
<dbReference type="InterPro" id="IPR003141">
    <property type="entry name" value="Pol/His_phosphatase_N"/>
</dbReference>
<dbReference type="GO" id="GO:0008408">
    <property type="term" value="F:3'-5' exonuclease activity"/>
    <property type="evidence" value="ECO:0007669"/>
    <property type="project" value="InterPro"/>
</dbReference>
<evidence type="ECO:0000313" key="15">
    <source>
        <dbReference type="EMBL" id="TQK75770.1"/>
    </source>
</evidence>
<dbReference type="InterPro" id="IPR011708">
    <property type="entry name" value="DNA_pol3_alpha_NTPase_dom"/>
</dbReference>
<keyword evidence="16" id="KW-1185">Reference proteome</keyword>
<dbReference type="Gene3D" id="3.20.20.140">
    <property type="entry name" value="Metal-dependent hydrolases"/>
    <property type="match status" value="1"/>
</dbReference>
<dbReference type="PANTHER" id="PTHR32294:SF4">
    <property type="entry name" value="ERROR-PRONE DNA POLYMERASE"/>
    <property type="match status" value="1"/>
</dbReference>
<dbReference type="Pfam" id="PF17657">
    <property type="entry name" value="DNA_pol3_finger"/>
    <property type="match status" value="1"/>
</dbReference>
<dbReference type="GO" id="GO:0006281">
    <property type="term" value="P:DNA repair"/>
    <property type="evidence" value="ECO:0007669"/>
    <property type="project" value="UniProtKB-UniRule"/>
</dbReference>
<comment type="subcellular location">
    <subcellularLocation>
        <location evidence="1 13">Cytoplasm</location>
    </subcellularLocation>
</comment>
<evidence type="ECO:0000256" key="6">
    <source>
        <dbReference type="ARBA" id="ARBA00022679"/>
    </source>
</evidence>
<evidence type="ECO:0000256" key="11">
    <source>
        <dbReference type="ARBA" id="ARBA00023204"/>
    </source>
</evidence>
<accession>A0A542SMB5</accession>
<comment type="caution">
    <text evidence="15">The sequence shown here is derived from an EMBL/GenBank/DDBJ whole genome shotgun (WGS) entry which is preliminary data.</text>
</comment>
<evidence type="ECO:0000256" key="3">
    <source>
        <dbReference type="ARBA" id="ARBA00012417"/>
    </source>
</evidence>
<dbReference type="InterPro" id="IPR004365">
    <property type="entry name" value="NA-bd_OB_tRNA"/>
</dbReference>
<dbReference type="AlphaFoldDB" id="A0A542SMB5"/>
<dbReference type="SMART" id="SM00481">
    <property type="entry name" value="POLIIIAc"/>
    <property type="match status" value="1"/>
</dbReference>
<dbReference type="InterPro" id="IPR016195">
    <property type="entry name" value="Pol/histidinol_Pase-like"/>
</dbReference>
<evidence type="ECO:0000256" key="1">
    <source>
        <dbReference type="ARBA" id="ARBA00004496"/>
    </source>
</evidence>
<dbReference type="InterPro" id="IPR029460">
    <property type="entry name" value="DNAPol_HHH"/>
</dbReference>
<dbReference type="GO" id="GO:0003887">
    <property type="term" value="F:DNA-directed DNA polymerase activity"/>
    <property type="evidence" value="ECO:0007669"/>
    <property type="project" value="UniProtKB-UniRule"/>
</dbReference>
<evidence type="ECO:0000256" key="9">
    <source>
        <dbReference type="ARBA" id="ARBA00022763"/>
    </source>
</evidence>
<dbReference type="Pfam" id="PF07733">
    <property type="entry name" value="DNA_pol3_alpha"/>
    <property type="match status" value="1"/>
</dbReference>
<dbReference type="RefSeq" id="WP_142111129.1">
    <property type="nucleotide sequence ID" value="NZ_BAAATB010000008.1"/>
</dbReference>
<keyword evidence="6 13" id="KW-0808">Transferase</keyword>
<evidence type="ECO:0000313" key="16">
    <source>
        <dbReference type="Proteomes" id="UP000316181"/>
    </source>
</evidence>